<dbReference type="PANTHER" id="PTHR21666:SF288">
    <property type="entry name" value="CELL DIVISION PROTEIN YTFB"/>
    <property type="match status" value="1"/>
</dbReference>
<dbReference type="Gene3D" id="3.10.450.350">
    <property type="match status" value="2"/>
</dbReference>
<evidence type="ECO:0000256" key="2">
    <source>
        <dbReference type="ARBA" id="ARBA00004196"/>
    </source>
</evidence>
<dbReference type="Pfam" id="PF04225">
    <property type="entry name" value="LysM_OapA"/>
    <property type="match status" value="1"/>
</dbReference>
<keyword evidence="4" id="KW-0479">Metal-binding</keyword>
<evidence type="ECO:0000259" key="9">
    <source>
        <dbReference type="Pfam" id="PF01551"/>
    </source>
</evidence>
<dbReference type="Pfam" id="PF01551">
    <property type="entry name" value="Peptidase_M23"/>
    <property type="match status" value="1"/>
</dbReference>
<comment type="caution">
    <text evidence="12">The sequence shown here is derived from an EMBL/GenBank/DDBJ whole genome shotgun (WGS) entry which is preliminary data.</text>
</comment>
<dbReference type="CDD" id="cd12797">
    <property type="entry name" value="M23_peptidase"/>
    <property type="match status" value="1"/>
</dbReference>
<protein>
    <submittedName>
        <fullName evidence="12">Murein DD-endopeptidase MepM</fullName>
        <ecNumber evidence="12">3.4.24.-</ecNumber>
    </submittedName>
</protein>
<sequence length="468" mass="52028">MTRVVRKRGATPNKRRRPLTKLPGKHLLMASGAIVAVLGIVSLLPAPEVEAKRNAGPDIVDEQSESSSTSSQKPHESSPFNETSTEKSVAAIVPEKVPAEIIHKVTVKPGDSLSLLFNRKNLSPTTAYKIAQTPKWGKALTRIQPRETLVFTLNQSGELIQLRYSLSKLESIVFTVKGDKFTARHILREPQTRLAYSTGTIENSLFLASQKAGLTNRLTMELASIFGWDIDFVQDIREGDHFTVMYEEKFLDDEKLGNGSIVAATFTNQGKTFTAIRYTDSNNVSNYYTPDGKSMKKAFLRTPVEFTRISSRFDPGRLHPIFKTKRPHRAVDYAAPMNTPIKASGDGKVKFAGWQNGYGNVVYLQHPNNIVTVYAHQNRIRKGLKVGQRVSQGQVIGYVGQTGWATGPHLHYEFRVNGVHRNPMTVKLPNSAPISNKEMVHFKQQVKTSVARLEKASGTMLAKGENTQ</sequence>
<evidence type="ECO:0000256" key="5">
    <source>
        <dbReference type="ARBA" id="ARBA00022801"/>
    </source>
</evidence>
<evidence type="ECO:0000256" key="8">
    <source>
        <dbReference type="SAM" id="MobiDB-lite"/>
    </source>
</evidence>
<evidence type="ECO:0000256" key="7">
    <source>
        <dbReference type="ARBA" id="ARBA00023049"/>
    </source>
</evidence>
<dbReference type="Pfam" id="PF19425">
    <property type="entry name" value="Csd3_N2"/>
    <property type="match status" value="1"/>
</dbReference>
<dbReference type="GO" id="GO:0006508">
    <property type="term" value="P:proteolysis"/>
    <property type="evidence" value="ECO:0007669"/>
    <property type="project" value="UniProtKB-KW"/>
</dbReference>
<dbReference type="GO" id="GO:0030313">
    <property type="term" value="C:cell envelope"/>
    <property type="evidence" value="ECO:0007669"/>
    <property type="project" value="UniProtKB-SubCell"/>
</dbReference>
<evidence type="ECO:0000313" key="12">
    <source>
        <dbReference type="EMBL" id="PJE80941.1"/>
    </source>
</evidence>
<dbReference type="GO" id="GO:0004222">
    <property type="term" value="F:metalloendopeptidase activity"/>
    <property type="evidence" value="ECO:0007669"/>
    <property type="project" value="TreeGrafter"/>
</dbReference>
<dbReference type="Gene3D" id="2.70.70.10">
    <property type="entry name" value="Glucose Permease (Domain IIA)"/>
    <property type="match status" value="1"/>
</dbReference>
<feature type="domain" description="Csd3-like second N-terminal" evidence="11">
    <location>
        <begin position="198"/>
        <end position="315"/>
    </location>
</feature>
<reference evidence="12" key="1">
    <citation type="journal article" date="2017" name="Appl. Environ. Microbiol.">
        <title>Molecular characterization of an Endozoicomonas-like organism causing infection in king scallop Pecten maximus L.</title>
        <authorList>
            <person name="Cano I."/>
            <person name="van Aerle R."/>
            <person name="Ross S."/>
            <person name="Verner-Jeffreys D.W."/>
            <person name="Paley R.K."/>
            <person name="Rimmer G."/>
            <person name="Ryder D."/>
            <person name="Hooper P."/>
            <person name="Stone D."/>
            <person name="Feist S.W."/>
        </authorList>
    </citation>
    <scope>NUCLEOTIDE SEQUENCE</scope>
</reference>
<feature type="domain" description="M23ase beta-sheet core" evidence="9">
    <location>
        <begin position="327"/>
        <end position="423"/>
    </location>
</feature>
<evidence type="ECO:0000256" key="3">
    <source>
        <dbReference type="ARBA" id="ARBA00022670"/>
    </source>
</evidence>
<dbReference type="PANTHER" id="PTHR21666">
    <property type="entry name" value="PEPTIDASE-RELATED"/>
    <property type="match status" value="1"/>
</dbReference>
<dbReference type="InterPro" id="IPR045834">
    <property type="entry name" value="Csd3_N2"/>
</dbReference>
<gene>
    <name evidence="12" type="primary">mepM_1</name>
    <name evidence="12" type="ORF">CI610_00099</name>
</gene>
<comment type="subcellular location">
    <subcellularLocation>
        <location evidence="2">Cell envelope</location>
    </subcellularLocation>
</comment>
<dbReference type="EC" id="3.4.24.-" evidence="12"/>
<keyword evidence="5 12" id="KW-0378">Hydrolase</keyword>
<feature type="region of interest" description="Disordered" evidence="8">
    <location>
        <begin position="1"/>
        <end position="23"/>
    </location>
</feature>
<proteinExistence type="predicted"/>
<keyword evidence="7" id="KW-0482">Metalloprotease</keyword>
<evidence type="ECO:0000259" key="11">
    <source>
        <dbReference type="Pfam" id="PF19425"/>
    </source>
</evidence>
<evidence type="ECO:0000259" key="10">
    <source>
        <dbReference type="Pfam" id="PF04225"/>
    </source>
</evidence>
<dbReference type="InterPro" id="IPR016047">
    <property type="entry name" value="M23ase_b-sheet_dom"/>
</dbReference>
<keyword evidence="6" id="KW-0862">Zinc</keyword>
<dbReference type="SUPFAM" id="SSF51261">
    <property type="entry name" value="Duplicated hybrid motif"/>
    <property type="match status" value="1"/>
</dbReference>
<accession>A0A2H9TCG3</accession>
<organism evidence="12">
    <name type="scientific">invertebrate metagenome</name>
    <dbReference type="NCBI Taxonomy" id="1711999"/>
    <lineage>
        <taxon>unclassified sequences</taxon>
        <taxon>metagenomes</taxon>
        <taxon>organismal metagenomes</taxon>
    </lineage>
</organism>
<feature type="domain" description="Opacity-associated protein A LysM-like" evidence="10">
    <location>
        <begin position="103"/>
        <end position="179"/>
    </location>
</feature>
<dbReference type="AlphaFoldDB" id="A0A2H9TCG3"/>
<evidence type="ECO:0000256" key="1">
    <source>
        <dbReference type="ARBA" id="ARBA00001947"/>
    </source>
</evidence>
<dbReference type="GO" id="GO:0046872">
    <property type="term" value="F:metal ion binding"/>
    <property type="evidence" value="ECO:0007669"/>
    <property type="project" value="UniProtKB-KW"/>
</dbReference>
<comment type="cofactor">
    <cofactor evidence="1">
        <name>Zn(2+)</name>
        <dbReference type="ChEBI" id="CHEBI:29105"/>
    </cofactor>
</comment>
<evidence type="ECO:0000256" key="6">
    <source>
        <dbReference type="ARBA" id="ARBA00022833"/>
    </source>
</evidence>
<feature type="region of interest" description="Disordered" evidence="8">
    <location>
        <begin position="58"/>
        <end position="87"/>
    </location>
</feature>
<dbReference type="GO" id="GO:0042834">
    <property type="term" value="F:peptidoglycan binding"/>
    <property type="evidence" value="ECO:0007669"/>
    <property type="project" value="InterPro"/>
</dbReference>
<dbReference type="InterPro" id="IPR007340">
    <property type="entry name" value="LysM_Opacity-associatedA"/>
</dbReference>
<dbReference type="EMBL" id="NSIT01000002">
    <property type="protein sequence ID" value="PJE80941.1"/>
    <property type="molecule type" value="Genomic_DNA"/>
</dbReference>
<keyword evidence="3" id="KW-0645">Protease</keyword>
<feature type="compositionally biased region" description="Basic residues" evidence="8">
    <location>
        <begin position="1"/>
        <end position="19"/>
    </location>
</feature>
<evidence type="ECO:0000256" key="4">
    <source>
        <dbReference type="ARBA" id="ARBA00022723"/>
    </source>
</evidence>
<dbReference type="InterPro" id="IPR011055">
    <property type="entry name" value="Dup_hybrid_motif"/>
</dbReference>
<name>A0A2H9TCG3_9ZZZZ</name>
<dbReference type="InterPro" id="IPR050570">
    <property type="entry name" value="Cell_wall_metabolism_enzyme"/>
</dbReference>